<dbReference type="Proteomes" id="UP000031760">
    <property type="component" value="Chromosome"/>
</dbReference>
<keyword evidence="2" id="KW-0732">Signal</keyword>
<evidence type="ECO:0000313" key="4">
    <source>
        <dbReference type="Proteomes" id="UP000031760"/>
    </source>
</evidence>
<dbReference type="AlphaFoldDB" id="W8VZE9"/>
<reference evidence="3 4" key="1">
    <citation type="journal article" date="2014" name="Proc. Natl. Acad. Sci. U.S.A.">
        <title>Functional characterization of flavobacteria rhodopsins reveals a unique class of light-driven chloride pump in bacteria.</title>
        <authorList>
            <person name="Yoshizawa S."/>
            <person name="Kumagai Y."/>
            <person name="Kim H."/>
            <person name="Ogura Y."/>
            <person name="Hayashi T."/>
            <person name="Iwasaki W."/>
            <person name="DeLong E.F."/>
            <person name="Kogure K."/>
        </authorList>
    </citation>
    <scope>NUCLEOTIDE SEQUENCE [LARGE SCALE GENOMIC DNA]</scope>
    <source>
        <strain evidence="3 4">S1-08</strain>
    </source>
</reference>
<evidence type="ECO:0000256" key="2">
    <source>
        <dbReference type="SAM" id="SignalP"/>
    </source>
</evidence>
<dbReference type="InterPro" id="IPR019734">
    <property type="entry name" value="TPR_rpt"/>
</dbReference>
<dbReference type="Pfam" id="PF13174">
    <property type="entry name" value="TPR_6"/>
    <property type="match status" value="1"/>
</dbReference>
<accession>W8VZE9</accession>
<gene>
    <name evidence="3" type="ORF">NMS_0447</name>
</gene>
<dbReference type="EMBL" id="AP014548">
    <property type="protein sequence ID" value="BAO54456.1"/>
    <property type="molecule type" value="Genomic_DNA"/>
</dbReference>
<dbReference type="RefSeq" id="WP_041495172.1">
    <property type="nucleotide sequence ID" value="NZ_AP014548.1"/>
</dbReference>
<feature type="chain" id="PRO_5004914286" evidence="2">
    <location>
        <begin position="19"/>
        <end position="596"/>
    </location>
</feature>
<sequence length="596" mass="68706">MNRLLLFLFLLSSILGQAQSIQLADNYADQGEYEKAYTIYEKAYQGNKRNFNYLFRMVEFQQQLENYQKADSLLNQGEQIAAAKFLFPVERGFNASLQGKDELAAAYYNSAIAQIDSMPESGYSIAQAFERRTLLDQAITSYEKTMAVNPSYDYNFQTARLYGEQGKLELMFNKYLDLIQNNEELVPRTQAIFSQYITDDAANSGNQALRKAVLLRSRSNPSLIYNQILSWLFIQQKEFNAAFIQEKAIYNRTRENILNLQNLAVMAMQEKDDAAALNILDYIIEETQVQSIKYVAQTLELKIKSDAAVVSDFPAIKKSYEQLISDYGKDERTFSLQHNYANFLALQTGDIQQAIELLSTLEDQKLSRYQMAENKMLLADILVLQEQFNRALILYSQIQNELPNAEIAQESQFKVARTSYFQGDFPWSLTQLKVLRGAASKLIANDAMELSLTISDHSLYDTTYVALKAFAKAEFKQYQNKRTEAIALYDALLQDHKGDPIEDEALLKQAKLYELESQFQKAEQNYLKIIDNYPSSILMDDALYGIGLLYENQTQQPEEAQKIYEKIIYNHADSIYFIDARRRFRRLRGDFETTEL</sequence>
<protein>
    <submittedName>
        <fullName evidence="3">Secreted protein containing tetratricopeptide re peats</fullName>
    </submittedName>
</protein>
<keyword evidence="1" id="KW-0802">TPR repeat</keyword>
<dbReference type="KEGG" id="nmf:NMS_0447"/>
<dbReference type="PROSITE" id="PS50005">
    <property type="entry name" value="TPR"/>
    <property type="match status" value="1"/>
</dbReference>
<dbReference type="SUPFAM" id="SSF48452">
    <property type="entry name" value="TPR-like"/>
    <property type="match status" value="2"/>
</dbReference>
<evidence type="ECO:0000256" key="1">
    <source>
        <dbReference type="PROSITE-ProRule" id="PRU00339"/>
    </source>
</evidence>
<dbReference type="STRING" id="1454201.NMS_0447"/>
<dbReference type="OrthoDB" id="9763354at2"/>
<proteinExistence type="predicted"/>
<feature type="repeat" description="TPR" evidence="1">
    <location>
        <begin position="119"/>
        <end position="152"/>
    </location>
</feature>
<organism evidence="3 4">
    <name type="scientific">Nonlabens marinus S1-08</name>
    <dbReference type="NCBI Taxonomy" id="1454201"/>
    <lineage>
        <taxon>Bacteria</taxon>
        <taxon>Pseudomonadati</taxon>
        <taxon>Bacteroidota</taxon>
        <taxon>Flavobacteriia</taxon>
        <taxon>Flavobacteriales</taxon>
        <taxon>Flavobacteriaceae</taxon>
        <taxon>Nonlabens</taxon>
    </lineage>
</organism>
<dbReference type="Gene3D" id="1.25.40.10">
    <property type="entry name" value="Tetratricopeptide repeat domain"/>
    <property type="match status" value="4"/>
</dbReference>
<dbReference type="Pfam" id="PF13432">
    <property type="entry name" value="TPR_16"/>
    <property type="match status" value="1"/>
</dbReference>
<name>W8VZE9_9FLAO</name>
<keyword evidence="4" id="KW-1185">Reference proteome</keyword>
<dbReference type="HOGENOM" id="CLU_031878_0_0_10"/>
<evidence type="ECO:0000313" key="3">
    <source>
        <dbReference type="EMBL" id="BAO54456.1"/>
    </source>
</evidence>
<dbReference type="SMART" id="SM00028">
    <property type="entry name" value="TPR"/>
    <property type="match status" value="2"/>
</dbReference>
<dbReference type="InterPro" id="IPR011990">
    <property type="entry name" value="TPR-like_helical_dom_sf"/>
</dbReference>
<feature type="signal peptide" evidence="2">
    <location>
        <begin position="1"/>
        <end position="18"/>
    </location>
</feature>